<proteinExistence type="inferred from homology"/>
<keyword evidence="5" id="KW-0949">S-adenosyl-L-methionine</keyword>
<sequence>MAPDATIPRQEHPTTHLTTARPVRKPAAQLLEQSDLIHHAQLLAKPFQHASIASFFHINMDQEHEWDDAEHPLQDPEELKVLFTALDSYMQYEKVAHFNVTHLRRQSFYALPDAQWKMLAAPPFNFLETLSKVDDAIGTNANLAKTIARHGLRSFHDSAIDPEDDRISMPQEWTGVAKHGDIDKARSTLRQFFRDWSAEGADERERSYGPVMRALEKEKARLPQSQGLKVLVPGAGLGRLVFDLAQNGHHSEGNEISYHQLLASSYILNFCERAGKHTIYPWVHTFSNHLSRENHLRGYSIPDIHPATTLMQTSNPGTMSMTAADFLCLYGDAEHREKYDAVAAVFFLDTAPNLIRYLGVIFSCLKPGGILINVGPLLWHFENHAPGNHGLDDDGDGEHDHKNSSGIADPGSFELTDDEVMALVEKLGFVVESKDSGVEAPYIHDADSMLKTVYRASTWVARKPL</sequence>
<evidence type="ECO:0000256" key="1">
    <source>
        <dbReference type="ARBA" id="ARBA00010086"/>
    </source>
</evidence>
<dbReference type="SUPFAM" id="SSF53335">
    <property type="entry name" value="S-adenosyl-L-methionine-dependent methyltransferases"/>
    <property type="match status" value="1"/>
</dbReference>
<dbReference type="VEuPathDB" id="FungiDB:jhhlp_001812"/>
<keyword evidence="3" id="KW-0489">Methyltransferase</keyword>
<evidence type="ECO:0000313" key="8">
    <source>
        <dbReference type="Proteomes" id="UP000233524"/>
    </source>
</evidence>
<name>A0A2N3NGZ2_9PEZI</name>
<evidence type="ECO:0000256" key="2">
    <source>
        <dbReference type="ARBA" id="ARBA00012003"/>
    </source>
</evidence>
<dbReference type="EC" id="2.1.1.22" evidence="2"/>
<dbReference type="InterPro" id="IPR012901">
    <property type="entry name" value="CARME"/>
</dbReference>
<evidence type="ECO:0000256" key="3">
    <source>
        <dbReference type="ARBA" id="ARBA00022603"/>
    </source>
</evidence>
<dbReference type="SMART" id="SM01296">
    <property type="entry name" value="N2227"/>
    <property type="match status" value="1"/>
</dbReference>
<keyword evidence="8" id="KW-1185">Reference proteome</keyword>
<feature type="region of interest" description="Disordered" evidence="6">
    <location>
        <begin position="389"/>
        <end position="412"/>
    </location>
</feature>
<dbReference type="FunCoup" id="A0A2N3NGZ2">
    <property type="interactions" value="425"/>
</dbReference>
<dbReference type="PANTHER" id="PTHR12303">
    <property type="entry name" value="CARNOSINE N-METHYLTRANSFERASE"/>
    <property type="match status" value="1"/>
</dbReference>
<keyword evidence="4" id="KW-0808">Transferase</keyword>
<evidence type="ECO:0000256" key="4">
    <source>
        <dbReference type="ARBA" id="ARBA00022679"/>
    </source>
</evidence>
<dbReference type="PANTHER" id="PTHR12303:SF6">
    <property type="entry name" value="CARNOSINE N-METHYLTRANSFERASE"/>
    <property type="match status" value="1"/>
</dbReference>
<dbReference type="OrthoDB" id="978at2759"/>
<dbReference type="GO" id="GO:0030735">
    <property type="term" value="F:carnosine N-methyltransferase activity"/>
    <property type="evidence" value="ECO:0007669"/>
    <property type="project" value="UniProtKB-EC"/>
</dbReference>
<dbReference type="InterPro" id="IPR029063">
    <property type="entry name" value="SAM-dependent_MTases_sf"/>
</dbReference>
<dbReference type="AlphaFoldDB" id="A0A2N3NGZ2"/>
<accession>A0A2N3NGZ2</accession>
<comment type="caution">
    <text evidence="7">The sequence shown here is derived from an EMBL/GenBank/DDBJ whole genome shotgun (WGS) entry which is preliminary data.</text>
</comment>
<dbReference type="InParanoid" id="A0A2N3NGZ2"/>
<dbReference type="Pfam" id="PF07942">
    <property type="entry name" value="CARME"/>
    <property type="match status" value="1"/>
</dbReference>
<reference evidence="7 8" key="1">
    <citation type="journal article" date="2017" name="G3 (Bethesda)">
        <title>First Draft Genome Sequence of the Pathogenic Fungus Lomentospora prolificans (Formerly Scedosporium prolificans).</title>
        <authorList>
            <person name="Luo R."/>
            <person name="Zimin A."/>
            <person name="Workman R."/>
            <person name="Fan Y."/>
            <person name="Pertea G."/>
            <person name="Grossman N."/>
            <person name="Wear M.P."/>
            <person name="Jia B."/>
            <person name="Miller H."/>
            <person name="Casadevall A."/>
            <person name="Timp W."/>
            <person name="Zhang S.X."/>
            <person name="Salzberg S.L."/>
        </authorList>
    </citation>
    <scope>NUCLEOTIDE SEQUENCE [LARGE SCALE GENOMIC DNA]</scope>
    <source>
        <strain evidence="7 8">JHH-5317</strain>
    </source>
</reference>
<evidence type="ECO:0000256" key="5">
    <source>
        <dbReference type="ARBA" id="ARBA00022691"/>
    </source>
</evidence>
<dbReference type="Gene3D" id="3.40.50.150">
    <property type="entry name" value="Vaccinia Virus protein VP39"/>
    <property type="match status" value="1"/>
</dbReference>
<dbReference type="Proteomes" id="UP000233524">
    <property type="component" value="Unassembled WGS sequence"/>
</dbReference>
<evidence type="ECO:0000313" key="7">
    <source>
        <dbReference type="EMBL" id="PKS11661.1"/>
    </source>
</evidence>
<organism evidence="7 8">
    <name type="scientific">Lomentospora prolificans</name>
    <dbReference type="NCBI Taxonomy" id="41688"/>
    <lineage>
        <taxon>Eukaryota</taxon>
        <taxon>Fungi</taxon>
        <taxon>Dikarya</taxon>
        <taxon>Ascomycota</taxon>
        <taxon>Pezizomycotina</taxon>
        <taxon>Sordariomycetes</taxon>
        <taxon>Hypocreomycetidae</taxon>
        <taxon>Microascales</taxon>
        <taxon>Microascaceae</taxon>
        <taxon>Lomentospora</taxon>
    </lineage>
</organism>
<gene>
    <name evidence="7" type="ORF">jhhlp_001812</name>
</gene>
<dbReference type="EMBL" id="NLAX01000006">
    <property type="protein sequence ID" value="PKS11661.1"/>
    <property type="molecule type" value="Genomic_DNA"/>
</dbReference>
<dbReference type="GO" id="GO:0032259">
    <property type="term" value="P:methylation"/>
    <property type="evidence" value="ECO:0007669"/>
    <property type="project" value="UniProtKB-KW"/>
</dbReference>
<protein>
    <recommendedName>
        <fullName evidence="2">carnosine N-methyltransferase</fullName>
        <ecNumber evidence="2">2.1.1.22</ecNumber>
    </recommendedName>
</protein>
<evidence type="ECO:0000256" key="6">
    <source>
        <dbReference type="SAM" id="MobiDB-lite"/>
    </source>
</evidence>
<dbReference type="STRING" id="41688.A0A2N3NGZ2"/>
<comment type="similarity">
    <text evidence="1">Belongs to the carnosine N-methyltransferase family.</text>
</comment>